<keyword evidence="2" id="KW-0489">Methyltransferase</keyword>
<evidence type="ECO:0000256" key="3">
    <source>
        <dbReference type="ARBA" id="ARBA00022679"/>
    </source>
</evidence>
<dbReference type="GO" id="GO:0008757">
    <property type="term" value="F:S-adenosylmethionine-dependent methyltransferase activity"/>
    <property type="evidence" value="ECO:0007669"/>
    <property type="project" value="InterPro"/>
</dbReference>
<dbReference type="SUPFAM" id="SSF53335">
    <property type="entry name" value="S-adenosyl-L-methionine-dependent methyltransferases"/>
    <property type="match status" value="1"/>
</dbReference>
<reference evidence="5 6" key="1">
    <citation type="journal article" date="2003" name="Proc. Natl. Acad. Sci. U.S.A.">
        <title>Complete genome sequence and analysis of Wolinella succinogenes.</title>
        <authorList>
            <person name="Baar C."/>
            <person name="Eppinger M."/>
            <person name="Raddatz G."/>
            <person name="Simon JM."/>
            <person name="Lanz C."/>
            <person name="Klimmek O."/>
            <person name="Nandakumar R."/>
            <person name="Gross R."/>
            <person name="Rosinus A."/>
            <person name="Keller H."/>
            <person name="Jagtap P."/>
            <person name="Linke B."/>
            <person name="Meyer F."/>
            <person name="Lederer H."/>
            <person name="Schuster S.C."/>
        </authorList>
    </citation>
    <scope>NUCLEOTIDE SEQUENCE [LARGE SCALE GENOMIC DNA]</scope>
    <source>
        <strain evidence="6">ATCC 29543 / DSM 1740 / CCUG 13145 / JCM 31913 / LMG 7466 / NCTC 11488 / FDC 602W</strain>
    </source>
</reference>
<evidence type="ECO:0000313" key="6">
    <source>
        <dbReference type="Proteomes" id="UP000000422"/>
    </source>
</evidence>
<dbReference type="KEGG" id="wsu:WS2181"/>
<proteinExistence type="inferred from homology"/>
<dbReference type="InterPro" id="IPR013216">
    <property type="entry name" value="Methyltransf_11"/>
</dbReference>
<evidence type="ECO:0000313" key="5">
    <source>
        <dbReference type="EMBL" id="CAE11172.1"/>
    </source>
</evidence>
<evidence type="ECO:0000256" key="1">
    <source>
        <dbReference type="ARBA" id="ARBA00008361"/>
    </source>
</evidence>
<dbReference type="Proteomes" id="UP000000422">
    <property type="component" value="Chromosome"/>
</dbReference>
<dbReference type="AlphaFoldDB" id="Q7MQM4"/>
<keyword evidence="3" id="KW-0808">Transferase</keyword>
<accession>Q7MQM4</accession>
<dbReference type="eggNOG" id="COG2226">
    <property type="taxonomic scope" value="Bacteria"/>
</dbReference>
<dbReference type="Gene3D" id="3.40.50.150">
    <property type="entry name" value="Vaccinia Virus protein VP39"/>
    <property type="match status" value="1"/>
</dbReference>
<sequence length="255" mass="29010">MKQGDFTEVAKHYHHRPAYSDILLEKLFACVNSQGRSRGDFRVAEVGAGTGKLTKMLCDMGLGVDAVEPNENMRLEGVAYTKDCAVQWHEGSGEATGLKSSAYDWVMMASSFHWTDPAKSLPEFSRILKEGGYFTAIWNPRDIKEGSIFQEIEDEIKQMIPSLNRVSSGAQNTKNWTEILESTGHFKECFFMEIPYFEHMSKERYMGAWKSVNDIQVQAGERWKDVLMMIEAKIEKLETISVPYKIRAWSAQKVG</sequence>
<name>Q7MQM4_WOLSU</name>
<dbReference type="PANTHER" id="PTHR44942:SF4">
    <property type="entry name" value="METHYLTRANSFERASE TYPE 11 DOMAIN-CONTAINING PROTEIN"/>
    <property type="match status" value="1"/>
</dbReference>
<dbReference type="InterPro" id="IPR051052">
    <property type="entry name" value="Diverse_substrate_MTase"/>
</dbReference>
<comment type="similarity">
    <text evidence="1">Belongs to the methyltransferase superfamily.</text>
</comment>
<dbReference type="InterPro" id="IPR029063">
    <property type="entry name" value="SAM-dependent_MTases_sf"/>
</dbReference>
<dbReference type="EMBL" id="BX571662">
    <property type="protein sequence ID" value="CAE11172.1"/>
    <property type="molecule type" value="Genomic_DNA"/>
</dbReference>
<dbReference type="Pfam" id="PF08241">
    <property type="entry name" value="Methyltransf_11"/>
    <property type="match status" value="1"/>
</dbReference>
<organism evidence="6">
    <name type="scientific">Wolinella succinogenes (strain ATCC 29543 / DSM 1740 / CCUG 13145 / JCM 31913 / LMG 7466 / NCTC 11488 / FDC 602W)</name>
    <name type="common">Vibrio succinogenes</name>
    <dbReference type="NCBI Taxonomy" id="273121"/>
    <lineage>
        <taxon>Bacteria</taxon>
        <taxon>Pseudomonadati</taxon>
        <taxon>Campylobacterota</taxon>
        <taxon>Epsilonproteobacteria</taxon>
        <taxon>Campylobacterales</taxon>
        <taxon>Helicobacteraceae</taxon>
        <taxon>Wolinella</taxon>
    </lineage>
</organism>
<keyword evidence="6" id="KW-1185">Reference proteome</keyword>
<evidence type="ECO:0000256" key="2">
    <source>
        <dbReference type="ARBA" id="ARBA00022603"/>
    </source>
</evidence>
<dbReference type="STRING" id="273121.WS2181"/>
<protein>
    <recommendedName>
        <fullName evidence="4">Methyltransferase type 11 domain-containing protein</fullName>
    </recommendedName>
</protein>
<feature type="domain" description="Methyltransferase type 11" evidence="4">
    <location>
        <begin position="45"/>
        <end position="134"/>
    </location>
</feature>
<dbReference type="CDD" id="cd02440">
    <property type="entry name" value="AdoMet_MTases"/>
    <property type="match status" value="1"/>
</dbReference>
<dbReference type="RefSeq" id="WP_011139954.1">
    <property type="nucleotide sequence ID" value="NC_005090.1"/>
</dbReference>
<gene>
    <name evidence="5" type="ordered locus">WS2181</name>
</gene>
<dbReference type="GO" id="GO:0032259">
    <property type="term" value="P:methylation"/>
    <property type="evidence" value="ECO:0007669"/>
    <property type="project" value="UniProtKB-KW"/>
</dbReference>
<dbReference type="HOGENOM" id="CLU_049344_3_3_7"/>
<dbReference type="PANTHER" id="PTHR44942">
    <property type="entry name" value="METHYLTRANSF_11 DOMAIN-CONTAINING PROTEIN"/>
    <property type="match status" value="1"/>
</dbReference>
<evidence type="ECO:0000259" key="4">
    <source>
        <dbReference type="Pfam" id="PF08241"/>
    </source>
</evidence>